<proteinExistence type="predicted"/>
<dbReference type="Proteomes" id="UP000762676">
    <property type="component" value="Unassembled WGS sequence"/>
</dbReference>
<dbReference type="EMBL" id="BMAT01011885">
    <property type="protein sequence ID" value="GFR81456.1"/>
    <property type="molecule type" value="Genomic_DNA"/>
</dbReference>
<evidence type="ECO:0000256" key="1">
    <source>
        <dbReference type="SAM" id="MobiDB-lite"/>
    </source>
</evidence>
<evidence type="ECO:0000313" key="2">
    <source>
        <dbReference type="EMBL" id="GFR81456.1"/>
    </source>
</evidence>
<name>A0AAV4GA00_9GAST</name>
<evidence type="ECO:0000313" key="3">
    <source>
        <dbReference type="Proteomes" id="UP000762676"/>
    </source>
</evidence>
<sequence length="191" mass="19806">MKVPTVGGKISTTKPEQTSGSTLKSATTTETAARGGAKAGGGAKVGGATEKDGPGQAYKVIGNLGKRQSESLMDVTIIKNKSGGGCRGGADDRMDPVAEIALPPLIDGEMGGASAEVGDGHHDQLLVPNGGAVHGQEAGAELNEEDDRQVIGQRFETYRNGRSPRSSNGSEIFNRLNRRGLGNKLKHCLRK</sequence>
<comment type="caution">
    <text evidence="2">The sequence shown here is derived from an EMBL/GenBank/DDBJ whole genome shotgun (WGS) entry which is preliminary data.</text>
</comment>
<accession>A0AAV4GA00</accession>
<organism evidence="2 3">
    <name type="scientific">Elysia marginata</name>
    <dbReference type="NCBI Taxonomy" id="1093978"/>
    <lineage>
        <taxon>Eukaryota</taxon>
        <taxon>Metazoa</taxon>
        <taxon>Spiralia</taxon>
        <taxon>Lophotrochozoa</taxon>
        <taxon>Mollusca</taxon>
        <taxon>Gastropoda</taxon>
        <taxon>Heterobranchia</taxon>
        <taxon>Euthyneura</taxon>
        <taxon>Panpulmonata</taxon>
        <taxon>Sacoglossa</taxon>
        <taxon>Placobranchoidea</taxon>
        <taxon>Plakobranchidae</taxon>
        <taxon>Elysia</taxon>
    </lineage>
</organism>
<gene>
    <name evidence="2" type="ORF">ElyMa_005926100</name>
</gene>
<keyword evidence="3" id="KW-1185">Reference proteome</keyword>
<reference evidence="2 3" key="1">
    <citation type="journal article" date="2021" name="Elife">
        <title>Chloroplast acquisition without the gene transfer in kleptoplastic sea slugs, Plakobranchus ocellatus.</title>
        <authorList>
            <person name="Maeda T."/>
            <person name="Takahashi S."/>
            <person name="Yoshida T."/>
            <person name="Shimamura S."/>
            <person name="Takaki Y."/>
            <person name="Nagai Y."/>
            <person name="Toyoda A."/>
            <person name="Suzuki Y."/>
            <person name="Arimoto A."/>
            <person name="Ishii H."/>
            <person name="Satoh N."/>
            <person name="Nishiyama T."/>
            <person name="Hasebe M."/>
            <person name="Maruyama T."/>
            <person name="Minagawa J."/>
            <person name="Obokata J."/>
            <person name="Shigenobu S."/>
        </authorList>
    </citation>
    <scope>NUCLEOTIDE SEQUENCE [LARGE SCALE GENOMIC DNA]</scope>
</reference>
<feature type="region of interest" description="Disordered" evidence="1">
    <location>
        <begin position="1"/>
        <end position="55"/>
    </location>
</feature>
<feature type="compositionally biased region" description="Low complexity" evidence="1">
    <location>
        <begin position="26"/>
        <end position="36"/>
    </location>
</feature>
<feature type="compositionally biased region" description="Polar residues" evidence="1">
    <location>
        <begin position="10"/>
        <end position="25"/>
    </location>
</feature>
<protein>
    <submittedName>
        <fullName evidence="2">Uncharacterized protein</fullName>
    </submittedName>
</protein>
<dbReference type="AlphaFoldDB" id="A0AAV4GA00"/>